<name>A0A7I8VH91_9ANNE</name>
<comment type="caution">
    <text evidence="2">The sequence shown here is derived from an EMBL/GenBank/DDBJ whole genome shotgun (WGS) entry which is preliminary data.</text>
</comment>
<proteinExistence type="predicted"/>
<feature type="compositionally biased region" description="Basic and acidic residues" evidence="1">
    <location>
        <begin position="181"/>
        <end position="197"/>
    </location>
</feature>
<reference evidence="2 3" key="1">
    <citation type="submission" date="2020-08" db="EMBL/GenBank/DDBJ databases">
        <authorList>
            <person name="Hejnol A."/>
        </authorList>
    </citation>
    <scope>NUCLEOTIDE SEQUENCE [LARGE SCALE GENOMIC DNA]</scope>
</reference>
<dbReference type="OrthoDB" id="5983862at2759"/>
<dbReference type="Proteomes" id="UP000549394">
    <property type="component" value="Unassembled WGS sequence"/>
</dbReference>
<protein>
    <submittedName>
        <fullName evidence="2">DgyrCDS4505</fullName>
    </submittedName>
</protein>
<feature type="region of interest" description="Disordered" evidence="1">
    <location>
        <begin position="358"/>
        <end position="386"/>
    </location>
</feature>
<accession>A0A7I8VH91</accession>
<dbReference type="Pfam" id="PF15073">
    <property type="entry name" value="SPATA48"/>
    <property type="match status" value="1"/>
</dbReference>
<evidence type="ECO:0000313" key="3">
    <source>
        <dbReference type="Proteomes" id="UP000549394"/>
    </source>
</evidence>
<dbReference type="AlphaFoldDB" id="A0A7I8VH91"/>
<feature type="region of interest" description="Disordered" evidence="1">
    <location>
        <begin position="177"/>
        <end position="197"/>
    </location>
</feature>
<dbReference type="EMBL" id="CAJFCJ010000006">
    <property type="protein sequence ID" value="CAD5115538.1"/>
    <property type="molecule type" value="Genomic_DNA"/>
</dbReference>
<sequence length="413" mass="47128">MAEVVSVRQTLSDSIFKTRPVTHTFYRSDNNTGGTSITQLEEKRRQNQMRMPLVRGRSDVESFSRTATPEQFKRHYDEGDNRPPAPYRSFENFVDPVSGFLSAGGDADRNTGHNRISLMVHLNDKPNAQDIRQINSIRVGKPAAPPDTLRETVKDPGAPYLWNSRGMLDVSIRNGLGGWTSKKDPKEDEKRAKTAEESMRDKLALRYRYTSSTQRSYEHVPWDEMLSLKKWKPTHTLESAADPIRQSAPKNRYESTANEWQRQDLRPWDSYQTRKGYYKQNGPIPGVVFCSQNPRATQIPGYSGSIGGENLEEIDNKEERFRPFTIKRVPIPRPSETAHRPNIPGYAGCTLYRPHSMPAHATTGDDKTTARTHRPLPLQPRNPEFKRDGEMSKAITLVQPNNPFNLIKRQEPA</sequence>
<gene>
    <name evidence="2" type="ORF">DGYR_LOCUS4267</name>
</gene>
<evidence type="ECO:0000256" key="1">
    <source>
        <dbReference type="SAM" id="MobiDB-lite"/>
    </source>
</evidence>
<keyword evidence="3" id="KW-1185">Reference proteome</keyword>
<dbReference type="InterPro" id="IPR027867">
    <property type="entry name" value="SPATA48"/>
</dbReference>
<dbReference type="PANTHER" id="PTHR34759:SF1">
    <property type="entry name" value="SPERMATOGENESIS-ASSOCIATED PROTEIN 48"/>
    <property type="match status" value="1"/>
</dbReference>
<evidence type="ECO:0000313" key="2">
    <source>
        <dbReference type="EMBL" id="CAD5115538.1"/>
    </source>
</evidence>
<organism evidence="2 3">
    <name type="scientific">Dimorphilus gyrociliatus</name>
    <dbReference type="NCBI Taxonomy" id="2664684"/>
    <lineage>
        <taxon>Eukaryota</taxon>
        <taxon>Metazoa</taxon>
        <taxon>Spiralia</taxon>
        <taxon>Lophotrochozoa</taxon>
        <taxon>Annelida</taxon>
        <taxon>Polychaeta</taxon>
        <taxon>Polychaeta incertae sedis</taxon>
        <taxon>Dinophilidae</taxon>
        <taxon>Dimorphilus</taxon>
    </lineage>
</organism>
<dbReference type="PANTHER" id="PTHR34759">
    <property type="entry name" value="SPERMATOGENESIS-ASSOCIATED PROTEIN 48"/>
    <property type="match status" value="1"/>
</dbReference>